<evidence type="ECO:0000313" key="3">
    <source>
        <dbReference type="Proteomes" id="UP001372338"/>
    </source>
</evidence>
<organism evidence="2 3">
    <name type="scientific">Crotalaria pallida</name>
    <name type="common">Smooth rattlebox</name>
    <name type="synonym">Crotalaria striata</name>
    <dbReference type="NCBI Taxonomy" id="3830"/>
    <lineage>
        <taxon>Eukaryota</taxon>
        <taxon>Viridiplantae</taxon>
        <taxon>Streptophyta</taxon>
        <taxon>Embryophyta</taxon>
        <taxon>Tracheophyta</taxon>
        <taxon>Spermatophyta</taxon>
        <taxon>Magnoliopsida</taxon>
        <taxon>eudicotyledons</taxon>
        <taxon>Gunneridae</taxon>
        <taxon>Pentapetalae</taxon>
        <taxon>rosids</taxon>
        <taxon>fabids</taxon>
        <taxon>Fabales</taxon>
        <taxon>Fabaceae</taxon>
        <taxon>Papilionoideae</taxon>
        <taxon>50 kb inversion clade</taxon>
        <taxon>genistoids sensu lato</taxon>
        <taxon>core genistoids</taxon>
        <taxon>Crotalarieae</taxon>
        <taxon>Crotalaria</taxon>
    </lineage>
</organism>
<evidence type="ECO:0000313" key="2">
    <source>
        <dbReference type="EMBL" id="KAK7266933.1"/>
    </source>
</evidence>
<keyword evidence="3" id="KW-1185">Reference proteome</keyword>
<feature type="region of interest" description="Disordered" evidence="1">
    <location>
        <begin position="1"/>
        <end position="26"/>
    </location>
</feature>
<proteinExistence type="predicted"/>
<evidence type="ECO:0000256" key="1">
    <source>
        <dbReference type="SAM" id="MobiDB-lite"/>
    </source>
</evidence>
<name>A0AAN9I4A1_CROPI</name>
<reference evidence="2 3" key="1">
    <citation type="submission" date="2024-01" db="EMBL/GenBank/DDBJ databases">
        <title>The genomes of 5 underutilized Papilionoideae crops provide insights into root nodulation and disease resistanc.</title>
        <authorList>
            <person name="Yuan L."/>
        </authorList>
    </citation>
    <scope>NUCLEOTIDE SEQUENCE [LARGE SCALE GENOMIC DNA]</scope>
    <source>
        <strain evidence="2">ZHUSHIDOU_FW_LH</strain>
        <tissue evidence="2">Leaf</tissue>
    </source>
</reference>
<sequence length="118" mass="12812">MDFAGGSRRKRNRDIHPLDDSEGNENVCPKKLRLLKPLGVSTRPLGDITNSLGSSSAAENDITGNKVNESLTMFTPSMCQVKDDFALPAVKDIFNILGRGSHSQHILLTSVTQGVTFL</sequence>
<gene>
    <name evidence="2" type="ORF">RIF29_19594</name>
</gene>
<dbReference type="EMBL" id="JAYWIO010000004">
    <property type="protein sequence ID" value="KAK7266933.1"/>
    <property type="molecule type" value="Genomic_DNA"/>
</dbReference>
<comment type="caution">
    <text evidence="2">The sequence shown here is derived from an EMBL/GenBank/DDBJ whole genome shotgun (WGS) entry which is preliminary data.</text>
</comment>
<accession>A0AAN9I4A1</accession>
<protein>
    <submittedName>
        <fullName evidence="2">Uncharacterized protein</fullName>
    </submittedName>
</protein>
<dbReference type="AlphaFoldDB" id="A0AAN9I4A1"/>
<dbReference type="Proteomes" id="UP001372338">
    <property type="component" value="Unassembled WGS sequence"/>
</dbReference>